<dbReference type="EMBL" id="CTRP01000015">
    <property type="protein sequence ID" value="CQR74872.1"/>
    <property type="molecule type" value="Genomic_DNA"/>
</dbReference>
<dbReference type="GO" id="GO:0004715">
    <property type="term" value="F:non-membrane spanning protein tyrosine kinase activity"/>
    <property type="evidence" value="ECO:0007669"/>
    <property type="project" value="UniProtKB-EC"/>
</dbReference>
<keyword evidence="2" id="KW-0067">ATP-binding</keyword>
<dbReference type="GO" id="GO:0005886">
    <property type="term" value="C:plasma membrane"/>
    <property type="evidence" value="ECO:0007669"/>
    <property type="project" value="TreeGrafter"/>
</dbReference>
<dbReference type="AlphaFoldDB" id="A0A0U1L5A7"/>
<dbReference type="Pfam" id="PF10609">
    <property type="entry name" value="ParA"/>
    <property type="match status" value="1"/>
</dbReference>
<reference evidence="4" key="1">
    <citation type="submission" date="2015-03" db="EMBL/GenBank/DDBJ databases">
        <authorList>
            <person name="Nijsse Bart"/>
        </authorList>
    </citation>
    <scope>NUCLEOTIDE SEQUENCE [LARGE SCALE GENOMIC DNA]</scope>
</reference>
<dbReference type="Proteomes" id="UP000049855">
    <property type="component" value="Unassembled WGS sequence"/>
</dbReference>
<evidence type="ECO:0000313" key="4">
    <source>
        <dbReference type="Proteomes" id="UP000049855"/>
    </source>
</evidence>
<dbReference type="NCBIfam" id="TIGR01007">
    <property type="entry name" value="eps_fam"/>
    <property type="match status" value="1"/>
</dbReference>
<dbReference type="EC" id="2.7.10.2" evidence="3"/>
<accession>A0A0U1L5A7</accession>
<keyword evidence="3" id="KW-0418">Kinase</keyword>
<evidence type="ECO:0000256" key="2">
    <source>
        <dbReference type="ARBA" id="ARBA00022840"/>
    </source>
</evidence>
<evidence type="ECO:0000313" key="3">
    <source>
        <dbReference type="EMBL" id="CQR74872.1"/>
    </source>
</evidence>
<organism evidence="3 4">
    <name type="scientific">Sporomusa ovata</name>
    <dbReference type="NCBI Taxonomy" id="2378"/>
    <lineage>
        <taxon>Bacteria</taxon>
        <taxon>Bacillati</taxon>
        <taxon>Bacillota</taxon>
        <taxon>Negativicutes</taxon>
        <taxon>Selenomonadales</taxon>
        <taxon>Sporomusaceae</taxon>
        <taxon>Sporomusa</taxon>
    </lineage>
</organism>
<dbReference type="SUPFAM" id="SSF52540">
    <property type="entry name" value="P-loop containing nucleoside triphosphate hydrolases"/>
    <property type="match status" value="1"/>
</dbReference>
<dbReference type="Gene3D" id="3.40.50.300">
    <property type="entry name" value="P-loop containing nucleotide triphosphate hydrolases"/>
    <property type="match status" value="1"/>
</dbReference>
<keyword evidence="3" id="KW-0808">Transferase</keyword>
<dbReference type="PANTHER" id="PTHR32309">
    <property type="entry name" value="TYROSINE-PROTEIN KINASE"/>
    <property type="match status" value="1"/>
</dbReference>
<keyword evidence="1" id="KW-0547">Nucleotide-binding</keyword>
<dbReference type="PANTHER" id="PTHR32309:SF13">
    <property type="entry name" value="FERRIC ENTEROBACTIN TRANSPORT PROTEIN FEPE"/>
    <property type="match status" value="1"/>
</dbReference>
<dbReference type="InterPro" id="IPR033756">
    <property type="entry name" value="YlxH/NBP35"/>
</dbReference>
<protein>
    <submittedName>
        <fullName evidence="3">Tyrosine-protein kinase EpsD</fullName>
        <ecNumber evidence="3">2.7.10.2</ecNumber>
    </submittedName>
</protein>
<evidence type="ECO:0000256" key="1">
    <source>
        <dbReference type="ARBA" id="ARBA00022741"/>
    </source>
</evidence>
<dbReference type="InterPro" id="IPR005702">
    <property type="entry name" value="Wzc-like_C"/>
</dbReference>
<dbReference type="CDD" id="cd05387">
    <property type="entry name" value="BY-kinase"/>
    <property type="match status" value="1"/>
</dbReference>
<dbReference type="InterPro" id="IPR050445">
    <property type="entry name" value="Bact_polysacc_biosynth/exp"/>
</dbReference>
<proteinExistence type="predicted"/>
<dbReference type="GO" id="GO:0005524">
    <property type="term" value="F:ATP binding"/>
    <property type="evidence" value="ECO:0007669"/>
    <property type="project" value="UniProtKB-KW"/>
</dbReference>
<gene>
    <name evidence="3" type="ORF">SpAn4DRAFT_4229</name>
</gene>
<name>A0A0U1L5A7_9FIRM</name>
<sequence>MISDREQSPFAESFRVLCASIRDAKPQGKVQTVLFTSANSGEGGAMVAVNSATLLAYAGYKVVLVDCDLRAPIVYDIFGLENTGLTNLIRDEVSQEDILQDSRISNLKVVTCGPLPLESVTVLSNPKIRVLLDYLRTQADYIFLTSSPILIKMDAVISDACVLASKVDGVVLVVDSRAVKPQNAKKVLELLLGAKANIIGTVLNDAIDY</sequence>
<keyword evidence="4" id="KW-1185">Reference proteome</keyword>
<dbReference type="InterPro" id="IPR027417">
    <property type="entry name" value="P-loop_NTPase"/>
</dbReference>